<sequence>MSTGRGWSYAVMALGLGIMGVGWLLQPRSSTDEAESPAVVAAPEPAEPIAPPPDGEALYAANCASCHMADGGGVPNFQPGILDGPIVAAGVERVAEVIRAGSAVLRDRDNPMGWEMPPFGFFTDAEVQALATYVHEAFGPKAEE</sequence>
<dbReference type="PANTHER" id="PTHR35008:SF4">
    <property type="entry name" value="BLL4482 PROTEIN"/>
    <property type="match status" value="1"/>
</dbReference>
<evidence type="ECO:0000259" key="7">
    <source>
        <dbReference type="PROSITE" id="PS51007"/>
    </source>
</evidence>
<evidence type="ECO:0000313" key="9">
    <source>
        <dbReference type="Proteomes" id="UP000738431"/>
    </source>
</evidence>
<dbReference type="Pfam" id="PF13442">
    <property type="entry name" value="Cytochrome_CBB3"/>
    <property type="match status" value="1"/>
</dbReference>
<name>A0ABZ1CAB7_9BACT</name>
<keyword evidence="1 4" id="KW-0349">Heme</keyword>
<dbReference type="InterPro" id="IPR051459">
    <property type="entry name" value="Cytochrome_c-type_DH"/>
</dbReference>
<evidence type="ECO:0000256" key="3">
    <source>
        <dbReference type="ARBA" id="ARBA00023004"/>
    </source>
</evidence>
<evidence type="ECO:0000313" key="8">
    <source>
        <dbReference type="EMBL" id="WRQ87534.1"/>
    </source>
</evidence>
<dbReference type="InterPro" id="IPR036909">
    <property type="entry name" value="Cyt_c-like_dom_sf"/>
</dbReference>
<reference evidence="8 9" key="1">
    <citation type="submission" date="2023-12" db="EMBL/GenBank/DDBJ databases">
        <title>Description of an unclassified Opitutus bacterium of Verrucomicrobiota.</title>
        <authorList>
            <person name="Zhang D.-F."/>
        </authorList>
    </citation>
    <scope>NUCLEOTIDE SEQUENCE [LARGE SCALE GENOMIC DNA]</scope>
    <source>
        <strain evidence="8 9">WL0086</strain>
    </source>
</reference>
<keyword evidence="3 4" id="KW-0408">Iron</keyword>
<organism evidence="8 9">
    <name type="scientific">Actomonas aquatica</name>
    <dbReference type="NCBI Taxonomy" id="2866162"/>
    <lineage>
        <taxon>Bacteria</taxon>
        <taxon>Pseudomonadati</taxon>
        <taxon>Verrucomicrobiota</taxon>
        <taxon>Opitutia</taxon>
        <taxon>Opitutales</taxon>
        <taxon>Opitutaceae</taxon>
        <taxon>Actomonas</taxon>
    </lineage>
</organism>
<keyword evidence="9" id="KW-1185">Reference proteome</keyword>
<accession>A0ABZ1CAB7</accession>
<keyword evidence="2 4" id="KW-0479">Metal-binding</keyword>
<evidence type="ECO:0000256" key="5">
    <source>
        <dbReference type="SAM" id="MobiDB-lite"/>
    </source>
</evidence>
<keyword evidence="6" id="KW-0472">Membrane</keyword>
<proteinExistence type="predicted"/>
<protein>
    <submittedName>
        <fullName evidence="8">Cytochrome c</fullName>
    </submittedName>
</protein>
<dbReference type="PROSITE" id="PS51007">
    <property type="entry name" value="CYTC"/>
    <property type="match status" value="1"/>
</dbReference>
<dbReference type="SUPFAM" id="SSF46626">
    <property type="entry name" value="Cytochrome c"/>
    <property type="match status" value="1"/>
</dbReference>
<keyword evidence="6" id="KW-1133">Transmembrane helix</keyword>
<evidence type="ECO:0000256" key="4">
    <source>
        <dbReference type="PROSITE-ProRule" id="PRU00433"/>
    </source>
</evidence>
<evidence type="ECO:0000256" key="6">
    <source>
        <dbReference type="SAM" id="Phobius"/>
    </source>
</evidence>
<dbReference type="InterPro" id="IPR009056">
    <property type="entry name" value="Cyt_c-like_dom"/>
</dbReference>
<keyword evidence="6" id="KW-0812">Transmembrane</keyword>
<dbReference type="EMBL" id="CP139781">
    <property type="protein sequence ID" value="WRQ87534.1"/>
    <property type="molecule type" value="Genomic_DNA"/>
</dbReference>
<gene>
    <name evidence="8" type="ORF">K1X11_022185</name>
</gene>
<feature type="region of interest" description="Disordered" evidence="5">
    <location>
        <begin position="34"/>
        <end position="53"/>
    </location>
</feature>
<evidence type="ECO:0000256" key="1">
    <source>
        <dbReference type="ARBA" id="ARBA00022617"/>
    </source>
</evidence>
<feature type="transmembrane region" description="Helical" evidence="6">
    <location>
        <begin position="6"/>
        <end position="25"/>
    </location>
</feature>
<dbReference type="Proteomes" id="UP000738431">
    <property type="component" value="Chromosome"/>
</dbReference>
<feature type="domain" description="Cytochrome c" evidence="7">
    <location>
        <begin position="50"/>
        <end position="138"/>
    </location>
</feature>
<dbReference type="PANTHER" id="PTHR35008">
    <property type="entry name" value="BLL4482 PROTEIN-RELATED"/>
    <property type="match status" value="1"/>
</dbReference>
<dbReference type="Gene3D" id="1.10.760.10">
    <property type="entry name" value="Cytochrome c-like domain"/>
    <property type="match status" value="1"/>
</dbReference>
<dbReference type="RefSeq" id="WP_221030304.1">
    <property type="nucleotide sequence ID" value="NZ_CP139781.1"/>
</dbReference>
<evidence type="ECO:0000256" key="2">
    <source>
        <dbReference type="ARBA" id="ARBA00022723"/>
    </source>
</evidence>